<gene>
    <name evidence="3" type="ORF">FA13DRAFT_1734785</name>
</gene>
<feature type="domain" description="Nephrocystin 3-like N-terminal" evidence="2">
    <location>
        <begin position="73"/>
        <end position="205"/>
    </location>
</feature>
<dbReference type="Gene3D" id="3.40.50.300">
    <property type="entry name" value="P-loop containing nucleotide triphosphate hydrolases"/>
    <property type="match status" value="1"/>
</dbReference>
<dbReference type="PANTHER" id="PTHR10039:SF14">
    <property type="entry name" value="NACHT DOMAIN-CONTAINING PROTEIN"/>
    <property type="match status" value="1"/>
</dbReference>
<dbReference type="EMBL" id="QPFP01000027">
    <property type="protein sequence ID" value="TEB29574.1"/>
    <property type="molecule type" value="Genomic_DNA"/>
</dbReference>
<dbReference type="InterPro" id="IPR027417">
    <property type="entry name" value="P-loop_NTPase"/>
</dbReference>
<dbReference type="Proteomes" id="UP000298030">
    <property type="component" value="Unassembled WGS sequence"/>
</dbReference>
<dbReference type="PANTHER" id="PTHR10039">
    <property type="entry name" value="AMELOGENIN"/>
    <property type="match status" value="1"/>
</dbReference>
<dbReference type="Pfam" id="PF24883">
    <property type="entry name" value="NPHP3_N"/>
    <property type="match status" value="1"/>
</dbReference>
<evidence type="ECO:0000259" key="2">
    <source>
        <dbReference type="Pfam" id="PF24883"/>
    </source>
</evidence>
<evidence type="ECO:0000256" key="1">
    <source>
        <dbReference type="ARBA" id="ARBA00022737"/>
    </source>
</evidence>
<dbReference type="SUPFAM" id="SSF52540">
    <property type="entry name" value="P-loop containing nucleoside triphosphate hydrolases"/>
    <property type="match status" value="1"/>
</dbReference>
<dbReference type="AlphaFoldDB" id="A0A4Y7T6J0"/>
<comment type="caution">
    <text evidence="3">The sequence shown here is derived from an EMBL/GenBank/DDBJ whole genome shotgun (WGS) entry which is preliminary data.</text>
</comment>
<keyword evidence="1" id="KW-0677">Repeat</keyword>
<evidence type="ECO:0000313" key="4">
    <source>
        <dbReference type="Proteomes" id="UP000298030"/>
    </source>
</evidence>
<reference evidence="3 4" key="1">
    <citation type="journal article" date="2019" name="Nat. Ecol. Evol.">
        <title>Megaphylogeny resolves global patterns of mushroom evolution.</title>
        <authorList>
            <person name="Varga T."/>
            <person name="Krizsan K."/>
            <person name="Foldi C."/>
            <person name="Dima B."/>
            <person name="Sanchez-Garcia M."/>
            <person name="Sanchez-Ramirez S."/>
            <person name="Szollosi G.J."/>
            <person name="Szarkandi J.G."/>
            <person name="Papp V."/>
            <person name="Albert L."/>
            <person name="Andreopoulos W."/>
            <person name="Angelini C."/>
            <person name="Antonin V."/>
            <person name="Barry K.W."/>
            <person name="Bougher N.L."/>
            <person name="Buchanan P."/>
            <person name="Buyck B."/>
            <person name="Bense V."/>
            <person name="Catcheside P."/>
            <person name="Chovatia M."/>
            <person name="Cooper J."/>
            <person name="Damon W."/>
            <person name="Desjardin D."/>
            <person name="Finy P."/>
            <person name="Geml J."/>
            <person name="Haridas S."/>
            <person name="Hughes K."/>
            <person name="Justo A."/>
            <person name="Karasinski D."/>
            <person name="Kautmanova I."/>
            <person name="Kiss B."/>
            <person name="Kocsube S."/>
            <person name="Kotiranta H."/>
            <person name="LaButti K.M."/>
            <person name="Lechner B.E."/>
            <person name="Liimatainen K."/>
            <person name="Lipzen A."/>
            <person name="Lukacs Z."/>
            <person name="Mihaltcheva S."/>
            <person name="Morgado L.N."/>
            <person name="Niskanen T."/>
            <person name="Noordeloos M.E."/>
            <person name="Ohm R.A."/>
            <person name="Ortiz-Santana B."/>
            <person name="Ovrebo C."/>
            <person name="Racz N."/>
            <person name="Riley R."/>
            <person name="Savchenko A."/>
            <person name="Shiryaev A."/>
            <person name="Soop K."/>
            <person name="Spirin V."/>
            <person name="Szebenyi C."/>
            <person name="Tomsovsky M."/>
            <person name="Tulloss R.E."/>
            <person name="Uehling J."/>
            <person name="Grigoriev I.V."/>
            <person name="Vagvolgyi C."/>
            <person name="Papp T."/>
            <person name="Martin F.M."/>
            <person name="Miettinen O."/>
            <person name="Hibbett D.S."/>
            <person name="Nagy L.G."/>
        </authorList>
    </citation>
    <scope>NUCLEOTIDE SEQUENCE [LARGE SCALE GENOMIC DNA]</scope>
    <source>
        <strain evidence="3 4">FP101781</strain>
    </source>
</reference>
<accession>A0A4Y7T6J0</accession>
<dbReference type="STRING" id="71717.A0A4Y7T6J0"/>
<evidence type="ECO:0000313" key="3">
    <source>
        <dbReference type="EMBL" id="TEB29574.1"/>
    </source>
</evidence>
<organism evidence="3 4">
    <name type="scientific">Coprinellus micaceus</name>
    <name type="common">Glistening ink-cap mushroom</name>
    <name type="synonym">Coprinus micaceus</name>
    <dbReference type="NCBI Taxonomy" id="71717"/>
    <lineage>
        <taxon>Eukaryota</taxon>
        <taxon>Fungi</taxon>
        <taxon>Dikarya</taxon>
        <taxon>Basidiomycota</taxon>
        <taxon>Agaricomycotina</taxon>
        <taxon>Agaricomycetes</taxon>
        <taxon>Agaricomycetidae</taxon>
        <taxon>Agaricales</taxon>
        <taxon>Agaricineae</taxon>
        <taxon>Psathyrellaceae</taxon>
        <taxon>Coprinellus</taxon>
    </lineage>
</organism>
<dbReference type="OrthoDB" id="1577640at2759"/>
<name>A0A4Y7T6J0_COPMI</name>
<sequence length="629" mass="72958">MFANAHNFNIERLQISTSAEVHAFKNLYDNIAVCALHNCSERSEAPKCYPRTRVAVREEILSWMAYGEELATLKKLLWLTGPAGSGKTAIMGSIADEFHKKGDLAATFFFSSLLGSRYRRTKLRFIATLAYQLIQHPDLGFIKQHILSIVSRDPAIFEKQLKEQMEVLILQPLREFRRNSHLTAGLPKIILIDGLDECDPDWKEEVQSPIEASERHTLQQSKEEVQVEILGALLQAVNDPAFPYKVAIASRPERIIRRFFSFNSASRCVEMFLGNGYNPDRDITVFLESKFEEIRRNHPHLPDSWPGDLVIRKLVKNASGQFIYVATVLRFVETPSNSPRVQLEIALSLRPPSPASPFNPLDALYARVLNTSSDPMLAIKWLKAYCYLDIDAGIRTWFFNRLCESSEGEVENLFENMSALVYVSDQRSITSAQYTFYHKSFQDFLGDPDRYGAYFPLTEEDALEWIIRRFIYVFNNKAPKVQPDIADSCHLFECLDHFSHEVIGLWFRIMRCKRTLREADIRELIESDAAWWISRINMENSFERWFTGFMFVKAHSQCQWFKPCTHTCRKWREPISGRWTEDAGFMMLPGKLSLLLDRFDIRSWTEIFFRGRMGVTRDRFYIIYPICSA</sequence>
<dbReference type="InterPro" id="IPR056884">
    <property type="entry name" value="NPHP3-like_N"/>
</dbReference>
<protein>
    <recommendedName>
        <fullName evidence="2">Nephrocystin 3-like N-terminal domain-containing protein</fullName>
    </recommendedName>
</protein>
<proteinExistence type="predicted"/>
<keyword evidence="4" id="KW-1185">Reference proteome</keyword>